<reference evidence="2 3" key="1">
    <citation type="submission" date="2018-06" db="EMBL/GenBank/DDBJ databases">
        <title>A transcriptomic atlas of mushroom development highlights an independent origin of complex multicellularity.</title>
        <authorList>
            <consortium name="DOE Joint Genome Institute"/>
            <person name="Krizsan K."/>
            <person name="Almasi E."/>
            <person name="Merenyi Z."/>
            <person name="Sahu N."/>
            <person name="Viragh M."/>
            <person name="Koszo T."/>
            <person name="Mondo S."/>
            <person name="Kiss B."/>
            <person name="Balint B."/>
            <person name="Kues U."/>
            <person name="Barry K."/>
            <person name="Hegedus J.C."/>
            <person name="Henrissat B."/>
            <person name="Johnson J."/>
            <person name="Lipzen A."/>
            <person name="Ohm R."/>
            <person name="Nagy I."/>
            <person name="Pangilinan J."/>
            <person name="Yan J."/>
            <person name="Xiong Y."/>
            <person name="Grigoriev I.V."/>
            <person name="Hibbett D.S."/>
            <person name="Nagy L.G."/>
        </authorList>
    </citation>
    <scope>NUCLEOTIDE SEQUENCE [LARGE SCALE GENOMIC DNA]</scope>
    <source>
        <strain evidence="2 3">SZMC22713</strain>
    </source>
</reference>
<evidence type="ECO:0000313" key="2">
    <source>
        <dbReference type="EMBL" id="TDL13201.1"/>
    </source>
</evidence>
<name>A0A4Y7PDT2_9AGAM</name>
<evidence type="ECO:0000313" key="3">
    <source>
        <dbReference type="Proteomes" id="UP000294933"/>
    </source>
</evidence>
<accession>A0A4Y7PDT2</accession>
<keyword evidence="3" id="KW-1185">Reference proteome</keyword>
<dbReference type="AlphaFoldDB" id="A0A4Y7PDT2"/>
<dbReference type="VEuPathDB" id="FungiDB:BD410DRAFT_847209"/>
<gene>
    <name evidence="2" type="ORF">BD410DRAFT_847209</name>
</gene>
<organism evidence="2 3">
    <name type="scientific">Rickenella mellea</name>
    <dbReference type="NCBI Taxonomy" id="50990"/>
    <lineage>
        <taxon>Eukaryota</taxon>
        <taxon>Fungi</taxon>
        <taxon>Dikarya</taxon>
        <taxon>Basidiomycota</taxon>
        <taxon>Agaricomycotina</taxon>
        <taxon>Agaricomycetes</taxon>
        <taxon>Hymenochaetales</taxon>
        <taxon>Rickenellaceae</taxon>
        <taxon>Rickenella</taxon>
    </lineage>
</organism>
<dbReference type="EMBL" id="ML170856">
    <property type="protein sequence ID" value="TDL13201.1"/>
    <property type="molecule type" value="Genomic_DNA"/>
</dbReference>
<dbReference type="OrthoDB" id="2633096at2759"/>
<feature type="region of interest" description="Disordered" evidence="1">
    <location>
        <begin position="227"/>
        <end position="279"/>
    </location>
</feature>
<dbReference type="Proteomes" id="UP000294933">
    <property type="component" value="Unassembled WGS sequence"/>
</dbReference>
<protein>
    <submittedName>
        <fullName evidence="2">Uncharacterized protein</fullName>
    </submittedName>
</protein>
<feature type="compositionally biased region" description="Basic residues" evidence="1">
    <location>
        <begin position="246"/>
        <end position="257"/>
    </location>
</feature>
<evidence type="ECO:0000256" key="1">
    <source>
        <dbReference type="SAM" id="MobiDB-lite"/>
    </source>
</evidence>
<feature type="compositionally biased region" description="Low complexity" evidence="1">
    <location>
        <begin position="258"/>
        <end position="270"/>
    </location>
</feature>
<proteinExistence type="predicted"/>
<sequence>MSLISGKSRVRYLRTLVLQVCGPVVSVEGSRRDLQQLVQNDVLDGIVALSRDFVTPELITPQLTAFCNHLYTLQDIYDVTPAERIGRALEQAFGGQTHALQHTTIVLISRGAHGVETTAFAHGPPNSRPWGIPVPACGKCGGNARIRVDSHDKKFYFDEEVRIESEKQGADKVAVVMTKRARYICDACDATAKVLRPKVVKVWRSPCLRHFYQYPYPTSIVAEWAPAGESSDTDPTDAEKPNAKKAAPKKSAPKKSAPKTPATQAPTAKEPAAKKAKYD</sequence>